<dbReference type="SMART" id="SM00267">
    <property type="entry name" value="GGDEF"/>
    <property type="match status" value="1"/>
</dbReference>
<feature type="domain" description="GGDEF" evidence="2">
    <location>
        <begin position="456"/>
        <end position="590"/>
    </location>
</feature>
<organism evidence="3 4">
    <name type="scientific">Christensenella hongkongensis</name>
    <dbReference type="NCBI Taxonomy" id="270498"/>
    <lineage>
        <taxon>Bacteria</taxon>
        <taxon>Bacillati</taxon>
        <taxon>Bacillota</taxon>
        <taxon>Clostridia</taxon>
        <taxon>Christensenellales</taxon>
        <taxon>Christensenellaceae</taxon>
        <taxon>Christensenella</taxon>
    </lineage>
</organism>
<dbReference type="RefSeq" id="WP_046442895.1">
    <property type="nucleotide sequence ID" value="NZ_LAYJ01000076.1"/>
</dbReference>
<keyword evidence="4" id="KW-1185">Reference proteome</keyword>
<dbReference type="CDD" id="cd06225">
    <property type="entry name" value="HAMP"/>
    <property type="match status" value="1"/>
</dbReference>
<dbReference type="Gene3D" id="3.30.70.270">
    <property type="match status" value="2"/>
</dbReference>
<accession>A0A0M2NKL0</accession>
<sequence>MSNQDANILLRFIRDILEQDNVPPLNTMLLSSGFRELGDNLNYLNRYIMEMEQYAGAISQGIFPEKAPDRANRFCWPLKALCSNLMHLAWQTQQIAHGDYEQHVDFLGEFSESFNIMVEQLKQREVNLKLETSRAAKKIDTLKEANDLLYSIMNNILGWVIVIGTETGEILFVNQTAKDEFKKHPEISEEVCKNLSQNTISAGKRHHNISLLVHDKSEIQKMYQVNMFHVFWKGTEANACIIYDITQQQNIKILEQDAYTDSLTGIYNRRYCMDSLERNLEGHKQFSVCFLDIDHLKFVNDCFGHLEGDQYIRLVVRALQQVFGEDDIICRIGGDEFAIISGGDDAGILEKNMEKTENALLRLSLTKKYAMSVSYGIISIGHNSTLTTEDILHKADEQMYIFKKAQYKAFASKIPPTPNHSAIQYDTITKFPVYSSFEGELANYFIEGEYLHQQDKKTAIMYLDILDFKALNEYYGYAEGDRELFEIAELLREKLDIYTGTRIFSDFFILLFSMDKKDTLEQLAKKLVRSFRIFLKDQRVYHPKCKIEIVAGLCEVEDGFNGLNQAIDNANEARKIAKASYRTECLVFNSAIKRKKNEEARLNAEIKTALANRDFSFCLQPKVSLTSGRIVGAEALVRMSENNAMIYPGEFLPLMERDGSITELDFQVYDKVCHYLYQRIREGLPVVPVSINVSRLHLRDETFADNVHSLIQSYNIKPPLIEFELTENIFFDEVVDRARHIITKLRSYGYQISIDDFGAGYSSTNLLLDLDFDVLKLDKSLVDYTIEQTRKSEVIISSLISMAKRLDIKVVCEGVETLGQLEFVKKMGCDIVQGYYFLKPVELRSFEKMLEQKGGYCPLPWDNEVVGQ</sequence>
<dbReference type="Proteomes" id="UP000034076">
    <property type="component" value="Unassembled WGS sequence"/>
</dbReference>
<proteinExistence type="predicted"/>
<name>A0A0M2NKL0_9FIRM</name>
<dbReference type="Pfam" id="PF00563">
    <property type="entry name" value="EAL"/>
    <property type="match status" value="1"/>
</dbReference>
<dbReference type="OrthoDB" id="9805474at2"/>
<dbReference type="STRING" id="270498.CHK_0978"/>
<dbReference type="InterPro" id="IPR050706">
    <property type="entry name" value="Cyclic-di-GMP_PDE-like"/>
</dbReference>
<dbReference type="Pfam" id="PF00990">
    <property type="entry name" value="GGDEF"/>
    <property type="match status" value="2"/>
</dbReference>
<dbReference type="AlphaFoldDB" id="A0A0M2NKL0"/>
<dbReference type="InterPro" id="IPR001633">
    <property type="entry name" value="EAL_dom"/>
</dbReference>
<dbReference type="PROSITE" id="PS50887">
    <property type="entry name" value="GGDEF"/>
    <property type="match status" value="2"/>
</dbReference>
<gene>
    <name evidence="3" type="ORF">CHK_0978</name>
</gene>
<feature type="domain" description="GGDEF" evidence="2">
    <location>
        <begin position="284"/>
        <end position="412"/>
    </location>
</feature>
<reference evidence="3 4" key="1">
    <citation type="submission" date="2015-04" db="EMBL/GenBank/DDBJ databases">
        <title>Draft genome sequence of bacteremic isolate Catabacter hongkongensis type strain HKU16T.</title>
        <authorList>
            <person name="Lau S.K."/>
            <person name="Teng J.L."/>
            <person name="Huang Y."/>
            <person name="Curreem S.O."/>
            <person name="Tsui S.K."/>
            <person name="Woo P.C."/>
        </authorList>
    </citation>
    <scope>NUCLEOTIDE SEQUENCE [LARGE SCALE GENOMIC DNA]</scope>
    <source>
        <strain evidence="3 4">HKU16</strain>
    </source>
</reference>
<dbReference type="SUPFAM" id="SSF55073">
    <property type="entry name" value="Nucleotide cyclase"/>
    <property type="match status" value="2"/>
</dbReference>
<dbReference type="InterPro" id="IPR000160">
    <property type="entry name" value="GGDEF_dom"/>
</dbReference>
<dbReference type="EMBL" id="LAYJ01000076">
    <property type="protein sequence ID" value="KKI51486.1"/>
    <property type="molecule type" value="Genomic_DNA"/>
</dbReference>
<dbReference type="PANTHER" id="PTHR33121">
    <property type="entry name" value="CYCLIC DI-GMP PHOSPHODIESTERASE PDEF"/>
    <property type="match status" value="1"/>
</dbReference>
<dbReference type="PANTHER" id="PTHR33121:SF70">
    <property type="entry name" value="SIGNALING PROTEIN YKOW"/>
    <property type="match status" value="1"/>
</dbReference>
<dbReference type="SUPFAM" id="SSF141868">
    <property type="entry name" value="EAL domain-like"/>
    <property type="match status" value="1"/>
</dbReference>
<dbReference type="InterPro" id="IPR043128">
    <property type="entry name" value="Rev_trsase/Diguanyl_cyclase"/>
</dbReference>
<dbReference type="CDD" id="cd01948">
    <property type="entry name" value="EAL"/>
    <property type="match status" value="1"/>
</dbReference>
<dbReference type="PROSITE" id="PS50883">
    <property type="entry name" value="EAL"/>
    <property type="match status" value="1"/>
</dbReference>
<evidence type="ECO:0000259" key="2">
    <source>
        <dbReference type="PROSITE" id="PS50887"/>
    </source>
</evidence>
<dbReference type="SMART" id="SM00052">
    <property type="entry name" value="EAL"/>
    <property type="match status" value="1"/>
</dbReference>
<dbReference type="NCBIfam" id="TIGR00254">
    <property type="entry name" value="GGDEF"/>
    <property type="match status" value="1"/>
</dbReference>
<dbReference type="GO" id="GO:0071111">
    <property type="term" value="F:cyclic-guanylate-specific phosphodiesterase activity"/>
    <property type="evidence" value="ECO:0007669"/>
    <property type="project" value="InterPro"/>
</dbReference>
<dbReference type="CDD" id="cd01949">
    <property type="entry name" value="GGDEF"/>
    <property type="match status" value="1"/>
</dbReference>
<dbReference type="InterPro" id="IPR035919">
    <property type="entry name" value="EAL_sf"/>
</dbReference>
<evidence type="ECO:0000313" key="4">
    <source>
        <dbReference type="Proteomes" id="UP000034076"/>
    </source>
</evidence>
<dbReference type="Gene3D" id="3.20.20.450">
    <property type="entry name" value="EAL domain"/>
    <property type="match status" value="1"/>
</dbReference>
<evidence type="ECO:0000313" key="3">
    <source>
        <dbReference type="EMBL" id="KKI51486.1"/>
    </source>
</evidence>
<dbReference type="InterPro" id="IPR029787">
    <property type="entry name" value="Nucleotide_cyclase"/>
</dbReference>
<comment type="caution">
    <text evidence="3">The sequence shown here is derived from an EMBL/GenBank/DDBJ whole genome shotgun (WGS) entry which is preliminary data.</text>
</comment>
<protein>
    <submittedName>
        <fullName evidence="3">Diguanylate cyclase/phosphodiesterase (GGDEF &amp; EAL domains) with PAS/PAC sensor(S)</fullName>
    </submittedName>
</protein>
<feature type="domain" description="EAL" evidence="1">
    <location>
        <begin position="599"/>
        <end position="854"/>
    </location>
</feature>
<evidence type="ECO:0000259" key="1">
    <source>
        <dbReference type="PROSITE" id="PS50883"/>
    </source>
</evidence>